<comment type="caution">
    <text evidence="5">The sequence shown here is derived from an EMBL/GenBank/DDBJ whole genome shotgun (WGS) entry which is preliminary data.</text>
</comment>
<evidence type="ECO:0000256" key="2">
    <source>
        <dbReference type="SAM" id="Phobius"/>
    </source>
</evidence>
<name>A0AAN8JTK3_PATCE</name>
<feature type="compositionally biased region" description="Polar residues" evidence="1">
    <location>
        <begin position="325"/>
        <end position="341"/>
    </location>
</feature>
<evidence type="ECO:0000256" key="3">
    <source>
        <dbReference type="SAM" id="SignalP"/>
    </source>
</evidence>
<reference evidence="5 6" key="1">
    <citation type="submission" date="2024-01" db="EMBL/GenBank/DDBJ databases">
        <title>The genome of the rayed Mediterranean limpet Patella caerulea (Linnaeus, 1758).</title>
        <authorList>
            <person name="Anh-Thu Weber A."/>
            <person name="Halstead-Nussloch G."/>
        </authorList>
    </citation>
    <scope>NUCLEOTIDE SEQUENCE [LARGE SCALE GENOMIC DNA]</scope>
    <source>
        <strain evidence="5">AATW-2023a</strain>
        <tissue evidence="5">Whole specimen</tissue>
    </source>
</reference>
<proteinExistence type="predicted"/>
<evidence type="ECO:0000259" key="4">
    <source>
        <dbReference type="PROSITE" id="PS50835"/>
    </source>
</evidence>
<keyword evidence="2" id="KW-0812">Transmembrane</keyword>
<dbReference type="EMBL" id="JAZGQO010000007">
    <property type="protein sequence ID" value="KAK6181659.1"/>
    <property type="molecule type" value="Genomic_DNA"/>
</dbReference>
<keyword evidence="2" id="KW-0472">Membrane</keyword>
<accession>A0AAN8JTK3</accession>
<keyword evidence="2" id="KW-1133">Transmembrane helix</keyword>
<gene>
    <name evidence="5" type="ORF">SNE40_009471</name>
</gene>
<dbReference type="InterPro" id="IPR036179">
    <property type="entry name" value="Ig-like_dom_sf"/>
</dbReference>
<dbReference type="InterPro" id="IPR013783">
    <property type="entry name" value="Ig-like_fold"/>
</dbReference>
<dbReference type="AlphaFoldDB" id="A0AAN8JTK3"/>
<feature type="transmembrane region" description="Helical" evidence="2">
    <location>
        <begin position="262"/>
        <end position="284"/>
    </location>
</feature>
<sequence length="357" mass="40124">MRDVKPLFLLLLLHRVTNGQDNGKWSSTTSTEISTVVGCKVEIEWVNAGPVDEFTIYKKQEHILSFHSGVSDNLIGNERLMINQQKRRNGELITVTINDVEIGDSGIYTCKLLPSNHSKNVTLTVTDLKWKTGKEIKAVNPWTPVQLSWEYKDSSGTAMVTAVRRKPGNSDWAEILARWEKGSVVQVHDLLRSRLEVDNFMTTAAGNKRTSIVLKDVTREDLSYQYRLLLEFGKCQKYSEPIDLIPEQCEAAPECSMTVRNVLIILVVLLLLAVISLIIFSYILRRRFIDDAANTERNRYASNRDIALSSRQVTPLVPEPLLDSENGNSASTSTRNGTIGENETVEKSKSSNYESSS</sequence>
<dbReference type="InterPro" id="IPR007110">
    <property type="entry name" value="Ig-like_dom"/>
</dbReference>
<evidence type="ECO:0000313" key="5">
    <source>
        <dbReference type="EMBL" id="KAK6181659.1"/>
    </source>
</evidence>
<keyword evidence="3" id="KW-0732">Signal</keyword>
<dbReference type="SUPFAM" id="SSF48726">
    <property type="entry name" value="Immunoglobulin"/>
    <property type="match status" value="1"/>
</dbReference>
<dbReference type="PROSITE" id="PS50835">
    <property type="entry name" value="IG_LIKE"/>
    <property type="match status" value="1"/>
</dbReference>
<feature type="domain" description="Ig-like" evidence="4">
    <location>
        <begin position="6"/>
        <end position="126"/>
    </location>
</feature>
<organism evidence="5 6">
    <name type="scientific">Patella caerulea</name>
    <name type="common">Rayed Mediterranean limpet</name>
    <dbReference type="NCBI Taxonomy" id="87958"/>
    <lineage>
        <taxon>Eukaryota</taxon>
        <taxon>Metazoa</taxon>
        <taxon>Spiralia</taxon>
        <taxon>Lophotrochozoa</taxon>
        <taxon>Mollusca</taxon>
        <taxon>Gastropoda</taxon>
        <taxon>Patellogastropoda</taxon>
        <taxon>Patelloidea</taxon>
        <taxon>Patellidae</taxon>
        <taxon>Patella</taxon>
    </lineage>
</organism>
<feature type="chain" id="PRO_5042915054" description="Ig-like domain-containing protein" evidence="3">
    <location>
        <begin position="20"/>
        <end position="357"/>
    </location>
</feature>
<evidence type="ECO:0000256" key="1">
    <source>
        <dbReference type="SAM" id="MobiDB-lite"/>
    </source>
</evidence>
<evidence type="ECO:0000313" key="6">
    <source>
        <dbReference type="Proteomes" id="UP001347796"/>
    </source>
</evidence>
<keyword evidence="6" id="KW-1185">Reference proteome</keyword>
<feature type="region of interest" description="Disordered" evidence="1">
    <location>
        <begin position="318"/>
        <end position="357"/>
    </location>
</feature>
<dbReference type="Proteomes" id="UP001347796">
    <property type="component" value="Unassembled WGS sequence"/>
</dbReference>
<dbReference type="Gene3D" id="2.60.40.10">
    <property type="entry name" value="Immunoglobulins"/>
    <property type="match status" value="1"/>
</dbReference>
<protein>
    <recommendedName>
        <fullName evidence="4">Ig-like domain-containing protein</fullName>
    </recommendedName>
</protein>
<feature type="signal peptide" evidence="3">
    <location>
        <begin position="1"/>
        <end position="19"/>
    </location>
</feature>